<comment type="caution">
    <text evidence="5">The sequence shown here is derived from an EMBL/GenBank/DDBJ whole genome shotgun (WGS) entry which is preliminary data.</text>
</comment>
<dbReference type="SUPFAM" id="SSF53335">
    <property type="entry name" value="S-adenosyl-L-methionine-dependent methyltransferases"/>
    <property type="match status" value="1"/>
</dbReference>
<dbReference type="PANTHER" id="PTHR13610:SF9">
    <property type="entry name" value="FI06469P"/>
    <property type="match status" value="1"/>
</dbReference>
<dbReference type="CDD" id="cd02440">
    <property type="entry name" value="AdoMet_MTases"/>
    <property type="match status" value="1"/>
</dbReference>
<accession>A0A0G1NZU4</accession>
<feature type="domain" description="Methyltransferase" evidence="4">
    <location>
        <begin position="50"/>
        <end position="135"/>
    </location>
</feature>
<reference evidence="5 6" key="1">
    <citation type="journal article" date="2015" name="Nature">
        <title>rRNA introns, odd ribosomes, and small enigmatic genomes across a large radiation of phyla.</title>
        <authorList>
            <person name="Brown C.T."/>
            <person name="Hug L.A."/>
            <person name="Thomas B.C."/>
            <person name="Sharon I."/>
            <person name="Castelle C.J."/>
            <person name="Singh A."/>
            <person name="Wilkins M.J."/>
            <person name="Williams K.H."/>
            <person name="Banfield J.F."/>
        </authorList>
    </citation>
    <scope>NUCLEOTIDE SEQUENCE [LARGE SCALE GENOMIC DNA]</scope>
</reference>
<dbReference type="Proteomes" id="UP000034175">
    <property type="component" value="Unassembled WGS sequence"/>
</dbReference>
<evidence type="ECO:0000256" key="2">
    <source>
        <dbReference type="ARBA" id="ARBA00022679"/>
    </source>
</evidence>
<evidence type="ECO:0000259" key="4">
    <source>
        <dbReference type="Pfam" id="PF13649"/>
    </source>
</evidence>
<proteinExistence type="predicted"/>
<name>A0A0G1NZU4_9BACT</name>
<dbReference type="PANTHER" id="PTHR13610">
    <property type="entry name" value="METHYLTRANSFERASE DOMAIN-CONTAINING PROTEIN"/>
    <property type="match status" value="1"/>
</dbReference>
<dbReference type="InterPro" id="IPR029063">
    <property type="entry name" value="SAM-dependent_MTases_sf"/>
</dbReference>
<protein>
    <submittedName>
        <fullName evidence="5">Putative rRNA methylase family protein</fullName>
    </submittedName>
</protein>
<gene>
    <name evidence="5" type="ORF">UX39_C0014G0014</name>
</gene>
<dbReference type="GO" id="GO:0032259">
    <property type="term" value="P:methylation"/>
    <property type="evidence" value="ECO:0007669"/>
    <property type="project" value="UniProtKB-KW"/>
</dbReference>
<dbReference type="GO" id="GO:0016279">
    <property type="term" value="F:protein-lysine N-methyltransferase activity"/>
    <property type="evidence" value="ECO:0007669"/>
    <property type="project" value="InterPro"/>
</dbReference>
<evidence type="ECO:0000313" key="5">
    <source>
        <dbReference type="EMBL" id="KKU26021.1"/>
    </source>
</evidence>
<dbReference type="Gene3D" id="3.40.50.150">
    <property type="entry name" value="Vaccinia Virus protein VP39"/>
    <property type="match status" value="1"/>
</dbReference>
<dbReference type="InterPro" id="IPR026170">
    <property type="entry name" value="FAM173A/B"/>
</dbReference>
<sequence length="190" mass="21455">MEIVFAVALLYFLFLAMAGRSFAPWVPARRRDIQRILQLSELKNSEKFYDLGCGDGRVALYAARKMPGARVIGIELAPPLWAWCALRKLAGSIGNVKFKLKSLFKEDLSDADVIYIFGMPKTIKAKVKRKLEKELKPGARVLSYAFQIDGWKPSKADKPRISSKSKILMPNQVQMTKIQMADILGFGFRI</sequence>
<evidence type="ECO:0000256" key="1">
    <source>
        <dbReference type="ARBA" id="ARBA00022603"/>
    </source>
</evidence>
<organism evidence="5 6">
    <name type="scientific">Candidatus Magasanikbacteria bacterium GW2011_GWA2_46_17</name>
    <dbReference type="NCBI Taxonomy" id="1619042"/>
    <lineage>
        <taxon>Bacteria</taxon>
        <taxon>Candidatus Magasanikiibacteriota</taxon>
    </lineage>
</organism>
<dbReference type="AlphaFoldDB" id="A0A0G1NZU4"/>
<keyword evidence="2" id="KW-0808">Transferase</keyword>
<dbReference type="InterPro" id="IPR041698">
    <property type="entry name" value="Methyltransf_25"/>
</dbReference>
<keyword evidence="1 5" id="KW-0489">Methyltransferase</keyword>
<evidence type="ECO:0000256" key="3">
    <source>
        <dbReference type="ARBA" id="ARBA00022691"/>
    </source>
</evidence>
<keyword evidence="3" id="KW-0949">S-adenosyl-L-methionine</keyword>
<dbReference type="EMBL" id="LCMA01000014">
    <property type="protein sequence ID" value="KKU26021.1"/>
    <property type="molecule type" value="Genomic_DNA"/>
</dbReference>
<dbReference type="Pfam" id="PF13649">
    <property type="entry name" value="Methyltransf_25"/>
    <property type="match status" value="1"/>
</dbReference>
<evidence type="ECO:0000313" key="6">
    <source>
        <dbReference type="Proteomes" id="UP000034175"/>
    </source>
</evidence>